<keyword evidence="3" id="KW-1185">Reference proteome</keyword>
<feature type="coiled-coil region" evidence="1">
    <location>
        <begin position="6"/>
        <end position="51"/>
    </location>
</feature>
<dbReference type="EMBL" id="BQNB010009102">
    <property type="protein sequence ID" value="GJS58762.1"/>
    <property type="molecule type" value="Genomic_DNA"/>
</dbReference>
<name>A0ABQ4X0V7_9ASTR</name>
<evidence type="ECO:0000313" key="3">
    <source>
        <dbReference type="Proteomes" id="UP001151760"/>
    </source>
</evidence>
<organism evidence="2 3">
    <name type="scientific">Tanacetum coccineum</name>
    <dbReference type="NCBI Taxonomy" id="301880"/>
    <lineage>
        <taxon>Eukaryota</taxon>
        <taxon>Viridiplantae</taxon>
        <taxon>Streptophyta</taxon>
        <taxon>Embryophyta</taxon>
        <taxon>Tracheophyta</taxon>
        <taxon>Spermatophyta</taxon>
        <taxon>Magnoliopsida</taxon>
        <taxon>eudicotyledons</taxon>
        <taxon>Gunneridae</taxon>
        <taxon>Pentapetalae</taxon>
        <taxon>asterids</taxon>
        <taxon>campanulids</taxon>
        <taxon>Asterales</taxon>
        <taxon>Asteraceae</taxon>
        <taxon>Asteroideae</taxon>
        <taxon>Anthemideae</taxon>
        <taxon>Anthemidinae</taxon>
        <taxon>Tanacetum</taxon>
    </lineage>
</organism>
<protein>
    <submittedName>
        <fullName evidence="2">Uncharacterized protein</fullName>
    </submittedName>
</protein>
<reference evidence="2" key="2">
    <citation type="submission" date="2022-01" db="EMBL/GenBank/DDBJ databases">
        <authorList>
            <person name="Yamashiro T."/>
            <person name="Shiraishi A."/>
            <person name="Satake H."/>
            <person name="Nakayama K."/>
        </authorList>
    </citation>
    <scope>NUCLEOTIDE SEQUENCE</scope>
</reference>
<reference evidence="2" key="1">
    <citation type="journal article" date="2022" name="Int. J. Mol. Sci.">
        <title>Draft Genome of Tanacetum Coccineum: Genomic Comparison of Closely Related Tanacetum-Family Plants.</title>
        <authorList>
            <person name="Yamashiro T."/>
            <person name="Shiraishi A."/>
            <person name="Nakayama K."/>
            <person name="Satake H."/>
        </authorList>
    </citation>
    <scope>NUCLEOTIDE SEQUENCE</scope>
</reference>
<evidence type="ECO:0000313" key="2">
    <source>
        <dbReference type="EMBL" id="GJS58762.1"/>
    </source>
</evidence>
<dbReference type="Proteomes" id="UP001151760">
    <property type="component" value="Unassembled WGS sequence"/>
</dbReference>
<sequence length="187" mass="21725">MMRKWMARQTGANDRMKNRVLELERQINQGLRNRQAIIENLERQFKYLEKTQHTQSLPLIEDDATKPIPTVHIPYTNAKTFADCIVHIPYTNAKTFADAVLPNHIGDKELKYVDGVGNAVLTKKKIKKNDKGKPKESNKEWKLNDKVVPRNKEVYHYQWHPTKIPHLNPDNEGGCLEEKSIDLRSLC</sequence>
<keyword evidence="1" id="KW-0175">Coiled coil</keyword>
<proteinExistence type="predicted"/>
<comment type="caution">
    <text evidence="2">The sequence shown here is derived from an EMBL/GenBank/DDBJ whole genome shotgun (WGS) entry which is preliminary data.</text>
</comment>
<gene>
    <name evidence="2" type="ORF">Tco_0653546</name>
</gene>
<accession>A0ABQ4X0V7</accession>
<evidence type="ECO:0000256" key="1">
    <source>
        <dbReference type="SAM" id="Coils"/>
    </source>
</evidence>